<name>A0A8T1U374_9STRA</name>
<evidence type="ECO:0000313" key="2">
    <source>
        <dbReference type="Proteomes" id="UP000688947"/>
    </source>
</evidence>
<accession>A0A8T1U374</accession>
<reference evidence="1" key="1">
    <citation type="submission" date="2021-01" db="EMBL/GenBank/DDBJ databases">
        <title>Phytophthora aleatoria, a newly-described species from Pinus radiata is distinct from Phytophthora cactorum isolates based on comparative genomics.</title>
        <authorList>
            <person name="Mcdougal R."/>
            <person name="Panda P."/>
            <person name="Williams N."/>
            <person name="Studholme D.J."/>
        </authorList>
    </citation>
    <scope>NUCLEOTIDE SEQUENCE</scope>
    <source>
        <strain evidence="1">NZFS 3830</strain>
    </source>
</reference>
<comment type="caution">
    <text evidence="1">The sequence shown here is derived from an EMBL/GenBank/DDBJ whole genome shotgun (WGS) entry which is preliminary data.</text>
</comment>
<evidence type="ECO:0008006" key="3">
    <source>
        <dbReference type="Google" id="ProtNLM"/>
    </source>
</evidence>
<organism evidence="1 2">
    <name type="scientific">Phytophthora cactorum</name>
    <dbReference type="NCBI Taxonomy" id="29920"/>
    <lineage>
        <taxon>Eukaryota</taxon>
        <taxon>Sar</taxon>
        <taxon>Stramenopiles</taxon>
        <taxon>Oomycota</taxon>
        <taxon>Peronosporomycetes</taxon>
        <taxon>Peronosporales</taxon>
        <taxon>Peronosporaceae</taxon>
        <taxon>Phytophthora</taxon>
    </lineage>
</organism>
<dbReference type="VEuPathDB" id="FungiDB:PC110_g8850"/>
<protein>
    <recommendedName>
        <fullName evidence="3">DDE-1 domain-containing protein</fullName>
    </recommendedName>
</protein>
<dbReference type="EMBL" id="JAENGZ010000903">
    <property type="protein sequence ID" value="KAG6952622.1"/>
    <property type="molecule type" value="Genomic_DNA"/>
</dbReference>
<gene>
    <name evidence="1" type="ORF">JG687_00012896</name>
</gene>
<dbReference type="OrthoDB" id="111624at2759"/>
<dbReference type="AlphaFoldDB" id="A0A8T1U374"/>
<sequence length="298" mass="33570">MFASAVDNFSLVFNSGTRNANLSKAIYWWKKRETFTETPRGTVGISNRREAGRKGINAKAIQGRGRRRSEWVNWIYPRLCSDFDRFHKMGLKFDTGLLRQLALRMIKQPDAPTVDSKGALLIDKITTQYDENVIENIDETHFAIDFYNGKILGFGGDSEVKYADVVSGGEDMTMVVRISGGPSGHIHPPMMIFTNINRSRPIKGVKGVEGVCYRSGPKGWIDQQLFREYLASRRSRHLIGWDGRRPFFSITARATSARMSAKKTGSSQCIADVRNGPVPTGRFICGCKNQRRVETHVE</sequence>
<proteinExistence type="predicted"/>
<dbReference type="Proteomes" id="UP000688947">
    <property type="component" value="Unassembled WGS sequence"/>
</dbReference>
<evidence type="ECO:0000313" key="1">
    <source>
        <dbReference type="EMBL" id="KAG6952622.1"/>
    </source>
</evidence>